<name>A0ACB8ZAS6_ARCLA</name>
<keyword evidence="2" id="KW-1185">Reference proteome</keyword>
<evidence type="ECO:0000313" key="2">
    <source>
        <dbReference type="Proteomes" id="UP001055879"/>
    </source>
</evidence>
<dbReference type="EMBL" id="CM042057">
    <property type="protein sequence ID" value="KAI3693250.1"/>
    <property type="molecule type" value="Genomic_DNA"/>
</dbReference>
<reference evidence="2" key="1">
    <citation type="journal article" date="2022" name="Mol. Ecol. Resour.">
        <title>The genomes of chicory, endive, great burdock and yacon provide insights into Asteraceae palaeo-polyploidization history and plant inulin production.</title>
        <authorList>
            <person name="Fan W."/>
            <person name="Wang S."/>
            <person name="Wang H."/>
            <person name="Wang A."/>
            <person name="Jiang F."/>
            <person name="Liu H."/>
            <person name="Zhao H."/>
            <person name="Xu D."/>
            <person name="Zhang Y."/>
        </authorList>
    </citation>
    <scope>NUCLEOTIDE SEQUENCE [LARGE SCALE GENOMIC DNA]</scope>
    <source>
        <strain evidence="2">cv. Niubang</strain>
    </source>
</reference>
<protein>
    <submittedName>
        <fullName evidence="1">Uncharacterized protein</fullName>
    </submittedName>
</protein>
<comment type="caution">
    <text evidence="1">The sequence shown here is derived from an EMBL/GenBank/DDBJ whole genome shotgun (WGS) entry which is preliminary data.</text>
</comment>
<organism evidence="1 2">
    <name type="scientific">Arctium lappa</name>
    <name type="common">Greater burdock</name>
    <name type="synonym">Lappa major</name>
    <dbReference type="NCBI Taxonomy" id="4217"/>
    <lineage>
        <taxon>Eukaryota</taxon>
        <taxon>Viridiplantae</taxon>
        <taxon>Streptophyta</taxon>
        <taxon>Embryophyta</taxon>
        <taxon>Tracheophyta</taxon>
        <taxon>Spermatophyta</taxon>
        <taxon>Magnoliopsida</taxon>
        <taxon>eudicotyledons</taxon>
        <taxon>Gunneridae</taxon>
        <taxon>Pentapetalae</taxon>
        <taxon>asterids</taxon>
        <taxon>campanulids</taxon>
        <taxon>Asterales</taxon>
        <taxon>Asteraceae</taxon>
        <taxon>Carduoideae</taxon>
        <taxon>Cardueae</taxon>
        <taxon>Arctiinae</taxon>
        <taxon>Arctium</taxon>
    </lineage>
</organism>
<gene>
    <name evidence="1" type="ORF">L6452_33082</name>
</gene>
<reference evidence="1 2" key="2">
    <citation type="journal article" date="2022" name="Mol. Ecol. Resour.">
        <title>The genomes of chicory, endive, great burdock and yacon provide insights into Asteraceae paleo-polyploidization history and plant inulin production.</title>
        <authorList>
            <person name="Fan W."/>
            <person name="Wang S."/>
            <person name="Wang H."/>
            <person name="Wang A."/>
            <person name="Jiang F."/>
            <person name="Liu H."/>
            <person name="Zhao H."/>
            <person name="Xu D."/>
            <person name="Zhang Y."/>
        </authorList>
    </citation>
    <scope>NUCLEOTIDE SEQUENCE [LARGE SCALE GENOMIC DNA]</scope>
    <source>
        <strain evidence="2">cv. Niubang</strain>
    </source>
</reference>
<evidence type="ECO:0000313" key="1">
    <source>
        <dbReference type="EMBL" id="KAI3693250.1"/>
    </source>
</evidence>
<dbReference type="Proteomes" id="UP001055879">
    <property type="component" value="Linkage Group LG11"/>
</dbReference>
<proteinExistence type="predicted"/>
<sequence>MQSLARRQRSVRHCSRSIINEFKRRTRSICTNRSLPPDSSEVLVEQNANSRSVILNRPAILNALTTSMVKRLQKVYESWEDTPNVGFVVMKANGRAFCAGADIVAIHDMIKTGNIEGSKEFFWELYKFIYYLHTYLKPHVAILNGITMGGGAGISIPAKFRVVTEKTAYATPETLIGLHPDAGASFHLSHLPGYLGEYLALTGDTLNGVEMIAYGLATHYTHSSNLPLIEEYLRNLKTDDPSVIKTSLDKFSDLHPPDNASVIQRMKTITKCFSHDTVEEIIDTVENEAAKTVDGWCESVLKKLKYASPLSLKVSLRSIREARFQTLDQCLIREYRLTARAMACEISNDFREGVRARMVDKDFAPKWDPPSLKHVSQDMVDRYFSPLTSLEPELDLPTKQREAFT</sequence>
<accession>A0ACB8ZAS6</accession>